<dbReference type="Proteomes" id="UP000186364">
    <property type="component" value="Unassembled WGS sequence"/>
</dbReference>
<evidence type="ECO:0000256" key="1">
    <source>
        <dbReference type="SAM" id="MobiDB-lite"/>
    </source>
</evidence>
<dbReference type="InterPro" id="IPR014917">
    <property type="entry name" value="DUF1800"/>
</dbReference>
<dbReference type="RefSeq" id="WP_075626074.1">
    <property type="nucleotide sequence ID" value="NZ_FOAM01000012.1"/>
</dbReference>
<evidence type="ECO:0000313" key="3">
    <source>
        <dbReference type="Proteomes" id="UP000186364"/>
    </source>
</evidence>
<feature type="region of interest" description="Disordered" evidence="1">
    <location>
        <begin position="70"/>
        <end position="141"/>
    </location>
</feature>
<proteinExistence type="predicted"/>
<evidence type="ECO:0008006" key="4">
    <source>
        <dbReference type="Google" id="ProtNLM"/>
    </source>
</evidence>
<keyword evidence="3" id="KW-1185">Reference proteome</keyword>
<dbReference type="AlphaFoldDB" id="A0A1Q9B182"/>
<organism evidence="2 3">
    <name type="scientific">Xaviernesmea oryzae</name>
    <dbReference type="NCBI Taxonomy" id="464029"/>
    <lineage>
        <taxon>Bacteria</taxon>
        <taxon>Pseudomonadati</taxon>
        <taxon>Pseudomonadota</taxon>
        <taxon>Alphaproteobacteria</taxon>
        <taxon>Hyphomicrobiales</taxon>
        <taxon>Rhizobiaceae</taxon>
        <taxon>Rhizobium/Agrobacterium group</taxon>
        <taxon>Xaviernesmea</taxon>
    </lineage>
</organism>
<sequence>MDNSKDMDAALALWRFGLGPQAGSIAALGDGARDLLREEVAERAVPVPSGARLHSTAALLEELRLFQQAEKAERERPPSPAAAAGQPGQAASLPASDTAKAKVQPVSADPAMAPAAMAGKSAQPDGMDPKPRMQTPKPPEMAKRRYLPQEILIAEAEARFNGTLHTPLIGFGERLAQFWTNHFAVATSKGGEVHIVAGAFEREAIRPHLFGPFEEMLQAVETHPAMLAFLDNQQSVGPASPVGQKGKQGLNENLAREIMELHTLGVDGGYHQADVTALARIITGWTVARSEKQPENVRGRFFFRPEAHEPGDQTVMGITYAAGGAEEGRAVLSDLARYPATAHHLAVKLARHFVADDPPAALVSRLASAYTRSKGNLSAVYLALIEAPEAWSPELGKIRPPLDYVGLMLRTTGLKPKPEQVLQVMKALGQPYWDPSGPNGFSDRSDGWASPEGLATRLDAASLFAGQVTGDLDPRAFVADRLGPLLSPQTLQTVSRAETRAQGLTLAFLSPEFQRR</sequence>
<dbReference type="OrthoDB" id="9772295at2"/>
<evidence type="ECO:0000313" key="2">
    <source>
        <dbReference type="EMBL" id="OLP61771.1"/>
    </source>
</evidence>
<comment type="caution">
    <text evidence="2">The sequence shown here is derived from an EMBL/GenBank/DDBJ whole genome shotgun (WGS) entry which is preliminary data.</text>
</comment>
<gene>
    <name evidence="2" type="ORF">BJF93_18910</name>
</gene>
<feature type="compositionally biased region" description="Low complexity" evidence="1">
    <location>
        <begin position="108"/>
        <end position="118"/>
    </location>
</feature>
<accession>A0A1Q9B182</accession>
<dbReference type="EMBL" id="MKIP01000030">
    <property type="protein sequence ID" value="OLP61771.1"/>
    <property type="molecule type" value="Genomic_DNA"/>
</dbReference>
<dbReference type="Pfam" id="PF08811">
    <property type="entry name" value="DUF1800"/>
    <property type="match status" value="1"/>
</dbReference>
<name>A0A1Q9B182_9HYPH</name>
<reference evidence="2 3" key="1">
    <citation type="submission" date="2016-09" db="EMBL/GenBank/DDBJ databases">
        <title>Rhizobium sp. nov., a novel species isolated from the rice rhizosphere.</title>
        <authorList>
            <person name="Zhao J."/>
            <person name="Zhang X."/>
        </authorList>
    </citation>
    <scope>NUCLEOTIDE SEQUENCE [LARGE SCALE GENOMIC DNA]</scope>
    <source>
        <strain evidence="2 3">1.7048</strain>
    </source>
</reference>
<protein>
    <recommendedName>
        <fullName evidence="4">DUF1800 family protein</fullName>
    </recommendedName>
</protein>
<feature type="compositionally biased region" description="Low complexity" evidence="1">
    <location>
        <begin position="81"/>
        <end position="95"/>
    </location>
</feature>